<gene>
    <name evidence="2" type="ORF">P7H59_12270</name>
</gene>
<proteinExistence type="predicted"/>
<organism evidence="2 3">
    <name type="scientific">Enterococcus viikkiensis</name>
    <dbReference type="NCBI Taxonomy" id="930854"/>
    <lineage>
        <taxon>Bacteria</taxon>
        <taxon>Bacillati</taxon>
        <taxon>Bacillota</taxon>
        <taxon>Bacilli</taxon>
        <taxon>Lactobacillales</taxon>
        <taxon>Enterococcaceae</taxon>
        <taxon>Enterococcus</taxon>
    </lineage>
</organism>
<dbReference type="EMBL" id="JARQBN010000034">
    <property type="protein sequence ID" value="MDT2829207.1"/>
    <property type="molecule type" value="Genomic_DNA"/>
</dbReference>
<evidence type="ECO:0000313" key="2">
    <source>
        <dbReference type="EMBL" id="MDT2829207.1"/>
    </source>
</evidence>
<evidence type="ECO:0000313" key="3">
    <source>
        <dbReference type="Proteomes" id="UP001265301"/>
    </source>
</evidence>
<dbReference type="RefSeq" id="WP_137619605.1">
    <property type="nucleotide sequence ID" value="NZ_JARQBN010000034.1"/>
</dbReference>
<reference evidence="2 3" key="1">
    <citation type="submission" date="2023-03" db="EMBL/GenBank/DDBJ databases">
        <authorList>
            <person name="Shen W."/>
            <person name="Cai J."/>
        </authorList>
    </citation>
    <scope>NUCLEOTIDE SEQUENCE [LARGE SCALE GENOMIC DNA]</scope>
    <source>
        <strain evidence="2 3">B101</strain>
    </source>
</reference>
<protein>
    <submittedName>
        <fullName evidence="2">DUF5388 domain-containing protein</fullName>
    </submittedName>
</protein>
<accession>A0ABU3FWF3</accession>
<feature type="compositionally biased region" description="Polar residues" evidence="1">
    <location>
        <begin position="10"/>
        <end position="25"/>
    </location>
</feature>
<dbReference type="Pfam" id="PF17363">
    <property type="entry name" value="DUF5388"/>
    <property type="match status" value="1"/>
</dbReference>
<keyword evidence="3" id="KW-1185">Reference proteome</keyword>
<evidence type="ECO:0000256" key="1">
    <source>
        <dbReference type="SAM" id="MobiDB-lite"/>
    </source>
</evidence>
<dbReference type="InterPro" id="IPR035528">
    <property type="entry name" value="DUF5388"/>
</dbReference>
<sequence length="113" mass="12877">MTNKKKSNLLKPSTPAQPAQTYTRQNIYSVTNSDALPTKVLPEAKSVRGKRTSISCFQDTKNSLQALITIMDKKNVDEVVESLVDAYKDLMSDEELNEFRLIRKSLDKRTIKR</sequence>
<comment type="caution">
    <text evidence="2">The sequence shown here is derived from an EMBL/GenBank/DDBJ whole genome shotgun (WGS) entry which is preliminary data.</text>
</comment>
<feature type="region of interest" description="Disordered" evidence="1">
    <location>
        <begin position="1"/>
        <end position="25"/>
    </location>
</feature>
<name>A0ABU3FWF3_9ENTE</name>
<dbReference type="Proteomes" id="UP001265301">
    <property type="component" value="Unassembled WGS sequence"/>
</dbReference>